<evidence type="ECO:0000256" key="7">
    <source>
        <dbReference type="SAM" id="Coils"/>
    </source>
</evidence>
<dbReference type="GO" id="GO:0016787">
    <property type="term" value="F:hydrolase activity"/>
    <property type="evidence" value="ECO:0007669"/>
    <property type="project" value="UniProtKB-KW"/>
</dbReference>
<comment type="caution">
    <text evidence="9">The sequence shown here is derived from an EMBL/GenBank/DDBJ whole genome shotgun (WGS) entry which is preliminary data.</text>
</comment>
<dbReference type="OrthoDB" id="6513042at2759"/>
<evidence type="ECO:0000313" key="10">
    <source>
        <dbReference type="Proteomes" id="UP000825935"/>
    </source>
</evidence>
<keyword evidence="2" id="KW-0934">Plastid</keyword>
<evidence type="ECO:0000256" key="3">
    <source>
        <dbReference type="ARBA" id="ARBA00022741"/>
    </source>
</evidence>
<keyword evidence="3" id="KW-0547">Nucleotide-binding</keyword>
<dbReference type="SUPFAM" id="SSF52540">
    <property type="entry name" value="P-loop containing nucleoside triphosphate hydrolases"/>
    <property type="match status" value="1"/>
</dbReference>
<dbReference type="GO" id="GO:0005524">
    <property type="term" value="F:ATP binding"/>
    <property type="evidence" value="ECO:0007669"/>
    <property type="project" value="UniProtKB-KW"/>
</dbReference>
<evidence type="ECO:0000256" key="2">
    <source>
        <dbReference type="ARBA" id="ARBA00022528"/>
    </source>
</evidence>
<dbReference type="PANTHER" id="PTHR43788:SF3">
    <property type="entry name" value="P-LOOP CONTAINING NUCLEOSIDE TRIPHOSPHATE HYDROLASES SUPERFAMILY PROTEIN"/>
    <property type="match status" value="1"/>
</dbReference>
<dbReference type="InterPro" id="IPR047187">
    <property type="entry name" value="SF1_C_Upf1"/>
</dbReference>
<evidence type="ECO:0000313" key="9">
    <source>
        <dbReference type="EMBL" id="KAH7352247.1"/>
    </source>
</evidence>
<keyword evidence="6" id="KW-0067">ATP-binding</keyword>
<proteinExistence type="inferred from homology"/>
<keyword evidence="5" id="KW-0347">Helicase</keyword>
<gene>
    <name evidence="9" type="ORF">KP509_19G036700</name>
</gene>
<keyword evidence="7" id="KW-0175">Coiled coil</keyword>
<dbReference type="InterPro" id="IPR003593">
    <property type="entry name" value="AAA+_ATPase"/>
</dbReference>
<dbReference type="Pfam" id="PF13086">
    <property type="entry name" value="AAA_11"/>
    <property type="match status" value="1"/>
</dbReference>
<comment type="similarity">
    <text evidence="1">Belongs to the DNA2/NAM7 helicase family.</text>
</comment>
<accession>A0A8T2SLH4</accession>
<dbReference type="OMA" id="MVCVRIC"/>
<dbReference type="InterPro" id="IPR027417">
    <property type="entry name" value="P-loop_NTPase"/>
</dbReference>
<evidence type="ECO:0000256" key="6">
    <source>
        <dbReference type="ARBA" id="ARBA00022840"/>
    </source>
</evidence>
<feature type="domain" description="AAA+ ATPase" evidence="8">
    <location>
        <begin position="536"/>
        <end position="751"/>
    </location>
</feature>
<evidence type="ECO:0000256" key="5">
    <source>
        <dbReference type="ARBA" id="ARBA00022806"/>
    </source>
</evidence>
<dbReference type="InterPro" id="IPR041677">
    <property type="entry name" value="DNA2/NAM7_AAA_11"/>
</dbReference>
<dbReference type="GO" id="GO:0043139">
    <property type="term" value="F:5'-3' DNA helicase activity"/>
    <property type="evidence" value="ECO:0007669"/>
    <property type="project" value="TreeGrafter"/>
</dbReference>
<dbReference type="SMART" id="SM00382">
    <property type="entry name" value="AAA"/>
    <property type="match status" value="1"/>
</dbReference>
<name>A0A8T2SLH4_CERRI</name>
<organism evidence="9 10">
    <name type="scientific">Ceratopteris richardii</name>
    <name type="common">Triangle waterfern</name>
    <dbReference type="NCBI Taxonomy" id="49495"/>
    <lineage>
        <taxon>Eukaryota</taxon>
        <taxon>Viridiplantae</taxon>
        <taxon>Streptophyta</taxon>
        <taxon>Embryophyta</taxon>
        <taxon>Tracheophyta</taxon>
        <taxon>Polypodiopsida</taxon>
        <taxon>Polypodiidae</taxon>
        <taxon>Polypodiales</taxon>
        <taxon>Pteridineae</taxon>
        <taxon>Pteridaceae</taxon>
        <taxon>Parkerioideae</taxon>
        <taxon>Ceratopteris</taxon>
    </lineage>
</organism>
<keyword evidence="10" id="KW-1185">Reference proteome</keyword>
<reference evidence="9" key="1">
    <citation type="submission" date="2021-08" db="EMBL/GenBank/DDBJ databases">
        <title>WGS assembly of Ceratopteris richardii.</title>
        <authorList>
            <person name="Marchant D.B."/>
            <person name="Chen G."/>
            <person name="Jenkins J."/>
            <person name="Shu S."/>
            <person name="Leebens-Mack J."/>
            <person name="Grimwood J."/>
            <person name="Schmutz J."/>
            <person name="Soltis P."/>
            <person name="Soltis D."/>
            <person name="Chen Z.-H."/>
        </authorList>
    </citation>
    <scope>NUCLEOTIDE SEQUENCE</scope>
    <source>
        <strain evidence="9">Whitten #5841</strain>
        <tissue evidence="9">Leaf</tissue>
    </source>
</reference>
<keyword evidence="2" id="KW-0150">Chloroplast</keyword>
<dbReference type="InterPro" id="IPR041679">
    <property type="entry name" value="DNA2/NAM7-like_C"/>
</dbReference>
<dbReference type="Gene3D" id="2.40.30.270">
    <property type="match status" value="1"/>
</dbReference>
<protein>
    <recommendedName>
        <fullName evidence="8">AAA+ ATPase domain-containing protein</fullName>
    </recommendedName>
</protein>
<dbReference type="Pfam" id="PF13087">
    <property type="entry name" value="AAA_12"/>
    <property type="match status" value="1"/>
</dbReference>
<evidence type="ECO:0000256" key="1">
    <source>
        <dbReference type="ARBA" id="ARBA00007913"/>
    </source>
</evidence>
<dbReference type="InterPro" id="IPR050534">
    <property type="entry name" value="Coronavir_polyprotein_1ab"/>
</dbReference>
<dbReference type="EMBL" id="CM035424">
    <property type="protein sequence ID" value="KAH7352247.1"/>
    <property type="molecule type" value="Genomic_DNA"/>
</dbReference>
<evidence type="ECO:0000256" key="4">
    <source>
        <dbReference type="ARBA" id="ARBA00022801"/>
    </source>
</evidence>
<dbReference type="Proteomes" id="UP000825935">
    <property type="component" value="Chromosome 19"/>
</dbReference>
<dbReference type="CDD" id="cd18044">
    <property type="entry name" value="DEXXQc_SMUBP2"/>
    <property type="match status" value="1"/>
</dbReference>
<dbReference type="AlphaFoldDB" id="A0A8T2SLH4"/>
<sequence length="1001" mass="109119">MAVTSASSLFSISRDNLRLVHGRASTRPFIQVLCCVRLSSLHGVTGPHSLIVSGFHDSEIPLNFKGNSLDSVVFVRKRIPCRVLLPSYCAINNELKTSSRISKFRSGKPKRKKVSEIAEVPEECVDTPANGTTELDRYDFSGSNGNPLGRKVLGKEVVRWVSEGMSAMAAQAAASEENSEYDELEDKIASGLSFVMQAQHYLNMNPMPSGCEALCLKASTHYPTLFDHFQRELQNALCKLQEKGVLKDWKKAKAWQLLKLHAKSGSHRVMTRKASDTKQLHEELGLGRSRLDEIQKSIEQFVSKTMDLLQMERNAELDVTQSELNAFPTVGDESVSGTTDYLVYHGQSEQEHCDTICNLMAVSSSTGLGGTHVVTFRVEGNRLPPTNISPGDMVCIRISDSKGAGSTQCVQGFVHSLGEDGMTISAAVEARYGDPVFSRLFGRPIRIDRIPALADPTTYERNVEALQQLQKWGLHKKNPAASVVATLFGDGPDICWLAQNGPSSVKDDESIPMLNELNDGLDESQRKAVQLGLKKNRPVLIIQGPPGSGKTTVVCKLIYEAVSRGERVLATAPTNAAVDNLVEKLAATSLNIVRIGNPFRVAPAVSSKSLGAIVETKMAGFQKEFARRRADLRADLRQCLGDDDLATGIRQLLKQLSKSLKNKEKEVIDETLRGADVIISTNTSSGEPLVQKLPAFDMVLIDEASQAVEPACWIPLLKGRRAVLAGDPCQLAPVILSRKALEGGLGISLMERVFNLHGGSLRISLNVQYRMNDVISSWTSKEMYEGKLVSSPAVASNILANSSGVKTTWITKTPLLLLDTRLPFGSLAPGCEECLDPAGTGSYYNEGEADVVVNHVKSLIDAGVPASSIVVQSPYVAQVQLLRDRIEELPKATGLQVASVDSFQGREADAVIISMVRSNSLRAVGFLGDRRRINVAITRARKHVAIVCDSSTISNNKFLLRLLLHIRQQGVVRHIEVGEKLMPAVVHSRSRQNASAEPVNI</sequence>
<dbReference type="Gene3D" id="3.40.50.300">
    <property type="entry name" value="P-loop containing nucleotide triphosphate hydrolases"/>
    <property type="match status" value="2"/>
</dbReference>
<feature type="coiled-coil region" evidence="7">
    <location>
        <begin position="646"/>
        <end position="673"/>
    </location>
</feature>
<keyword evidence="4" id="KW-0378">Hydrolase</keyword>
<dbReference type="CDD" id="cd18808">
    <property type="entry name" value="SF1_C_Upf1"/>
    <property type="match status" value="1"/>
</dbReference>
<evidence type="ECO:0000259" key="8">
    <source>
        <dbReference type="SMART" id="SM00382"/>
    </source>
</evidence>
<dbReference type="PANTHER" id="PTHR43788">
    <property type="entry name" value="DNA2/NAM7 HELICASE FAMILY MEMBER"/>
    <property type="match status" value="1"/>
</dbReference>